<name>A0AAD7SWE6_9TELE</name>
<comment type="caution">
    <text evidence="2">The sequence shown here is derived from an EMBL/GenBank/DDBJ whole genome shotgun (WGS) entry which is preliminary data.</text>
</comment>
<dbReference type="InterPro" id="IPR052560">
    <property type="entry name" value="RdDP_mobile_element"/>
</dbReference>
<gene>
    <name evidence="2" type="ORF">AAFF_G00210830</name>
</gene>
<dbReference type="EMBL" id="JAINUG010000028">
    <property type="protein sequence ID" value="KAJ8410042.1"/>
    <property type="molecule type" value="Genomic_DNA"/>
</dbReference>
<dbReference type="Proteomes" id="UP001221898">
    <property type="component" value="Unassembled WGS sequence"/>
</dbReference>
<protein>
    <recommendedName>
        <fullName evidence="4">Reverse transcriptase</fullName>
    </recommendedName>
</protein>
<feature type="compositionally biased region" description="Basic and acidic residues" evidence="1">
    <location>
        <begin position="1"/>
        <end position="10"/>
    </location>
</feature>
<keyword evidence="3" id="KW-1185">Reference proteome</keyword>
<dbReference type="PANTHER" id="PTHR36688">
    <property type="entry name" value="ENDO/EXONUCLEASE/PHOSPHATASE DOMAIN-CONTAINING PROTEIN"/>
    <property type="match status" value="1"/>
</dbReference>
<evidence type="ECO:0008006" key="4">
    <source>
        <dbReference type="Google" id="ProtNLM"/>
    </source>
</evidence>
<evidence type="ECO:0000313" key="3">
    <source>
        <dbReference type="Proteomes" id="UP001221898"/>
    </source>
</evidence>
<organism evidence="2 3">
    <name type="scientific">Aldrovandia affinis</name>
    <dbReference type="NCBI Taxonomy" id="143900"/>
    <lineage>
        <taxon>Eukaryota</taxon>
        <taxon>Metazoa</taxon>
        <taxon>Chordata</taxon>
        <taxon>Craniata</taxon>
        <taxon>Vertebrata</taxon>
        <taxon>Euteleostomi</taxon>
        <taxon>Actinopterygii</taxon>
        <taxon>Neopterygii</taxon>
        <taxon>Teleostei</taxon>
        <taxon>Notacanthiformes</taxon>
        <taxon>Halosauridae</taxon>
        <taxon>Aldrovandia</taxon>
    </lineage>
</organism>
<reference evidence="2" key="1">
    <citation type="journal article" date="2023" name="Science">
        <title>Genome structures resolve the early diversification of teleost fishes.</title>
        <authorList>
            <person name="Parey E."/>
            <person name="Louis A."/>
            <person name="Montfort J."/>
            <person name="Bouchez O."/>
            <person name="Roques C."/>
            <person name="Iampietro C."/>
            <person name="Lluch J."/>
            <person name="Castinel A."/>
            <person name="Donnadieu C."/>
            <person name="Desvignes T."/>
            <person name="Floi Bucao C."/>
            <person name="Jouanno E."/>
            <person name="Wen M."/>
            <person name="Mejri S."/>
            <person name="Dirks R."/>
            <person name="Jansen H."/>
            <person name="Henkel C."/>
            <person name="Chen W.J."/>
            <person name="Zahm M."/>
            <person name="Cabau C."/>
            <person name="Klopp C."/>
            <person name="Thompson A.W."/>
            <person name="Robinson-Rechavi M."/>
            <person name="Braasch I."/>
            <person name="Lecointre G."/>
            <person name="Bobe J."/>
            <person name="Postlethwait J.H."/>
            <person name="Berthelot C."/>
            <person name="Roest Crollius H."/>
            <person name="Guiguen Y."/>
        </authorList>
    </citation>
    <scope>NUCLEOTIDE SEQUENCE</scope>
    <source>
        <strain evidence="2">NC1722</strain>
    </source>
</reference>
<proteinExistence type="predicted"/>
<accession>A0AAD7SWE6</accession>
<dbReference type="PANTHER" id="PTHR36688:SF1">
    <property type="entry name" value="ENDONUCLEASE_EXONUCLEASE_PHOSPHATASE DOMAIN-CONTAINING PROTEIN"/>
    <property type="match status" value="1"/>
</dbReference>
<sequence>MAKEVSDLWRARTPSSDNISGEFTPEDCPPAHKARTPSARSLYSMLHLLILHAAPALKSWLRAFLSSCLRQLKIPKIWRRALVVAILKPNKPEGDPKSYRPISLLCIPFKILERLIYARVEPIIDPLLPWEQAGF</sequence>
<evidence type="ECO:0000256" key="1">
    <source>
        <dbReference type="SAM" id="MobiDB-lite"/>
    </source>
</evidence>
<feature type="region of interest" description="Disordered" evidence="1">
    <location>
        <begin position="1"/>
        <end position="34"/>
    </location>
</feature>
<evidence type="ECO:0000313" key="2">
    <source>
        <dbReference type="EMBL" id="KAJ8410042.1"/>
    </source>
</evidence>
<dbReference type="AlphaFoldDB" id="A0AAD7SWE6"/>